<name>A0ACB0J9H4_TRIPR</name>
<accession>A0ACB0J9H4</accession>
<evidence type="ECO:0000313" key="2">
    <source>
        <dbReference type="Proteomes" id="UP001177021"/>
    </source>
</evidence>
<protein>
    <submittedName>
        <fullName evidence="1">Uncharacterized protein</fullName>
    </submittedName>
</protein>
<organism evidence="1 2">
    <name type="scientific">Trifolium pratense</name>
    <name type="common">Red clover</name>
    <dbReference type="NCBI Taxonomy" id="57577"/>
    <lineage>
        <taxon>Eukaryota</taxon>
        <taxon>Viridiplantae</taxon>
        <taxon>Streptophyta</taxon>
        <taxon>Embryophyta</taxon>
        <taxon>Tracheophyta</taxon>
        <taxon>Spermatophyta</taxon>
        <taxon>Magnoliopsida</taxon>
        <taxon>eudicotyledons</taxon>
        <taxon>Gunneridae</taxon>
        <taxon>Pentapetalae</taxon>
        <taxon>rosids</taxon>
        <taxon>fabids</taxon>
        <taxon>Fabales</taxon>
        <taxon>Fabaceae</taxon>
        <taxon>Papilionoideae</taxon>
        <taxon>50 kb inversion clade</taxon>
        <taxon>NPAAA clade</taxon>
        <taxon>Hologalegina</taxon>
        <taxon>IRL clade</taxon>
        <taxon>Trifolieae</taxon>
        <taxon>Trifolium</taxon>
    </lineage>
</organism>
<reference evidence="1" key="1">
    <citation type="submission" date="2023-10" db="EMBL/GenBank/DDBJ databases">
        <authorList>
            <person name="Rodriguez Cubillos JULIANA M."/>
            <person name="De Vega J."/>
        </authorList>
    </citation>
    <scope>NUCLEOTIDE SEQUENCE</scope>
</reference>
<evidence type="ECO:0000313" key="1">
    <source>
        <dbReference type="EMBL" id="CAJ2641230.1"/>
    </source>
</evidence>
<comment type="caution">
    <text evidence="1">The sequence shown here is derived from an EMBL/GenBank/DDBJ whole genome shotgun (WGS) entry which is preliminary data.</text>
</comment>
<gene>
    <name evidence="1" type="ORF">MILVUS5_LOCUS10920</name>
</gene>
<dbReference type="EMBL" id="CASHSV030000024">
    <property type="protein sequence ID" value="CAJ2641230.1"/>
    <property type="molecule type" value="Genomic_DNA"/>
</dbReference>
<keyword evidence="2" id="KW-1185">Reference proteome</keyword>
<dbReference type="Proteomes" id="UP001177021">
    <property type="component" value="Unassembled WGS sequence"/>
</dbReference>
<proteinExistence type="predicted"/>
<sequence length="918" mass="102142">MRNTIKTSQTFWQKHAPHRVSLRLSLIGAQPLSDSPEFTPFHKTKISQSSSFISDSWCEYLLSNTHSLLTSLWCYAYKEGPEKTKQLVMECNKDAALRAKEIAEKKILEKKFVAASKLAEKAQTLYPNIDGLPQLIATIKVYVASLTTVGEELDWYAILGAQRVDDDEKIRKCYKNMALTLHPDKNKSVGAEGAFNLVSQAWTILSDKAKRATFDKKYRLWDLFNDIPGGVPPILASRYGLSNAANPARRPPVPASQNGFSNNANPAGIPPIPANQNGLSNAANPAGRPPVPANQNGLSNTTNPAGRPPVPASQNGFFNAANQKDRDHMSAAHANPTSRPPLKTPTFWTLCSLCRTHYEYPAVYKDCNLSCTTCKKPFLASEVPPPSVYTNASSASRPSQMMQHNFNSTGVDRNCHVSSMTQMSAVNSLVGSMPGGISGGALGSFTRPSVNLKRKYEDSAPVMREEVHFGKTHAVERTAAGSDFQSCQKKRCTGKHKVDSDRRDMETEMTSKKGINSTNGFGSLKNSFDAGKVSAAGNFRRNGIRDISQQQMKNILAGKARNVILKKLDELKESRRKLDEWKAIRKKVDERHPSSILKNTDSEVRVKDTVKAINGVKPGPKAIVDSETNNNSISADSEVLGVSMDVPDPDFHDFDGDRVEDTFGENQVWAAYDDEDGMPRYYAFIHSMVSKKPFQMKISWLSSKTNDELAPIRWIAAGFPKTTGDLRLGKRAISSTLNSFSHKVEWTKGSRGLIHIYPKKGEVWALYRNWSLDWDELTKDQIIHQYDMVEVLGDYNEEHGVNVAPLFKVAGFRTVFRKNADPRKIRNIPRAEMFRFSHQVPSYLLTGQEGDNVPKGCLELDPASTPMELLQLITDDAPKQEDSAEDVPSQEVAEAQEGKVWPENLHVYKRMRFGGKRK</sequence>